<dbReference type="Pfam" id="PF00512">
    <property type="entry name" value="HisKA"/>
    <property type="match status" value="1"/>
</dbReference>
<dbReference type="InterPro" id="IPR003594">
    <property type="entry name" value="HATPase_dom"/>
</dbReference>
<dbReference type="InterPro" id="IPR004358">
    <property type="entry name" value="Sig_transdc_His_kin-like_C"/>
</dbReference>
<organism evidence="9 10">
    <name type="scientific">Halorubellus litoreus</name>
    <dbReference type="NCBI Taxonomy" id="755308"/>
    <lineage>
        <taxon>Archaea</taxon>
        <taxon>Methanobacteriati</taxon>
        <taxon>Methanobacteriota</taxon>
        <taxon>Stenosarchaea group</taxon>
        <taxon>Halobacteria</taxon>
        <taxon>Halobacteriales</taxon>
        <taxon>Halorubellaceae</taxon>
        <taxon>Halorubellus</taxon>
    </lineage>
</organism>
<dbReference type="Proteomes" id="UP001596395">
    <property type="component" value="Unassembled WGS sequence"/>
</dbReference>
<dbReference type="PRINTS" id="PR00344">
    <property type="entry name" value="BCTRLSENSOR"/>
</dbReference>
<dbReference type="InterPro" id="IPR050736">
    <property type="entry name" value="Sensor_HK_Regulatory"/>
</dbReference>
<evidence type="ECO:0000256" key="4">
    <source>
        <dbReference type="ARBA" id="ARBA00022679"/>
    </source>
</evidence>
<dbReference type="PANTHER" id="PTHR43711">
    <property type="entry name" value="TWO-COMPONENT HISTIDINE KINASE"/>
    <property type="match status" value="1"/>
</dbReference>
<keyword evidence="6" id="KW-0902">Two-component regulatory system</keyword>
<accession>A0ABD5VBF8</accession>
<dbReference type="RefSeq" id="WP_336349900.1">
    <property type="nucleotide sequence ID" value="NZ_JAZAQL010000002.1"/>
</dbReference>
<dbReference type="InterPro" id="IPR029016">
    <property type="entry name" value="GAF-like_dom_sf"/>
</dbReference>
<evidence type="ECO:0000256" key="6">
    <source>
        <dbReference type="ARBA" id="ARBA00023012"/>
    </source>
</evidence>
<dbReference type="AlphaFoldDB" id="A0ABD5VBF8"/>
<evidence type="ECO:0000256" key="5">
    <source>
        <dbReference type="ARBA" id="ARBA00022777"/>
    </source>
</evidence>
<dbReference type="CDD" id="cd00082">
    <property type="entry name" value="HisKA"/>
    <property type="match status" value="1"/>
</dbReference>
<dbReference type="InterPro" id="IPR036097">
    <property type="entry name" value="HisK_dim/P_sf"/>
</dbReference>
<dbReference type="SMART" id="SM00065">
    <property type="entry name" value="GAF"/>
    <property type="match status" value="1"/>
</dbReference>
<dbReference type="GO" id="GO:0000160">
    <property type="term" value="P:phosphorelay signal transduction system"/>
    <property type="evidence" value="ECO:0007669"/>
    <property type="project" value="UniProtKB-KW"/>
</dbReference>
<evidence type="ECO:0000259" key="8">
    <source>
        <dbReference type="PROSITE" id="PS50109"/>
    </source>
</evidence>
<evidence type="ECO:0000256" key="1">
    <source>
        <dbReference type="ARBA" id="ARBA00000085"/>
    </source>
</evidence>
<dbReference type="Gene3D" id="3.30.450.40">
    <property type="match status" value="1"/>
</dbReference>
<evidence type="ECO:0000256" key="2">
    <source>
        <dbReference type="ARBA" id="ARBA00012438"/>
    </source>
</evidence>
<dbReference type="InterPro" id="IPR003018">
    <property type="entry name" value="GAF"/>
</dbReference>
<proteinExistence type="predicted"/>
<gene>
    <name evidence="9" type="ORF">ACFQGB_08590</name>
</gene>
<evidence type="ECO:0000313" key="10">
    <source>
        <dbReference type="Proteomes" id="UP001596395"/>
    </source>
</evidence>
<dbReference type="SUPFAM" id="SSF47384">
    <property type="entry name" value="Homodimeric domain of signal transducing histidine kinase"/>
    <property type="match status" value="1"/>
</dbReference>
<protein>
    <recommendedName>
        <fullName evidence="2">histidine kinase</fullName>
        <ecNumber evidence="2">2.7.13.3</ecNumber>
    </recommendedName>
</protein>
<dbReference type="SMART" id="SM00388">
    <property type="entry name" value="HisKA"/>
    <property type="match status" value="1"/>
</dbReference>
<dbReference type="CDD" id="cd00075">
    <property type="entry name" value="HATPase"/>
    <property type="match status" value="1"/>
</dbReference>
<dbReference type="Gene3D" id="3.30.565.10">
    <property type="entry name" value="Histidine kinase-like ATPase, C-terminal domain"/>
    <property type="match status" value="1"/>
</dbReference>
<dbReference type="PROSITE" id="PS50109">
    <property type="entry name" value="HIS_KIN"/>
    <property type="match status" value="1"/>
</dbReference>
<dbReference type="GO" id="GO:0004673">
    <property type="term" value="F:protein histidine kinase activity"/>
    <property type="evidence" value="ECO:0007669"/>
    <property type="project" value="UniProtKB-EC"/>
</dbReference>
<dbReference type="SUPFAM" id="SSF55874">
    <property type="entry name" value="ATPase domain of HSP90 chaperone/DNA topoisomerase II/histidine kinase"/>
    <property type="match status" value="1"/>
</dbReference>
<feature type="compositionally biased region" description="Polar residues" evidence="7">
    <location>
        <begin position="289"/>
        <end position="300"/>
    </location>
</feature>
<dbReference type="EMBL" id="JBHSXN010000002">
    <property type="protein sequence ID" value="MFC6952919.1"/>
    <property type="molecule type" value="Genomic_DNA"/>
</dbReference>
<evidence type="ECO:0000256" key="7">
    <source>
        <dbReference type="SAM" id="MobiDB-lite"/>
    </source>
</evidence>
<dbReference type="InterPro" id="IPR003661">
    <property type="entry name" value="HisK_dim/P_dom"/>
</dbReference>
<dbReference type="InterPro" id="IPR005467">
    <property type="entry name" value="His_kinase_dom"/>
</dbReference>
<keyword evidence="3" id="KW-0597">Phosphoprotein</keyword>
<comment type="caution">
    <text evidence="9">The sequence shown here is derived from an EMBL/GenBank/DDBJ whole genome shotgun (WGS) entry which is preliminary data.</text>
</comment>
<reference evidence="9 10" key="1">
    <citation type="journal article" date="2019" name="Int. J. Syst. Evol. Microbiol.">
        <title>The Global Catalogue of Microorganisms (GCM) 10K type strain sequencing project: providing services to taxonomists for standard genome sequencing and annotation.</title>
        <authorList>
            <consortium name="The Broad Institute Genomics Platform"/>
            <consortium name="The Broad Institute Genome Sequencing Center for Infectious Disease"/>
            <person name="Wu L."/>
            <person name="Ma J."/>
        </authorList>
    </citation>
    <scope>NUCLEOTIDE SEQUENCE [LARGE SCALE GENOMIC DNA]</scope>
    <source>
        <strain evidence="9 10">GX26</strain>
    </source>
</reference>
<dbReference type="Gene3D" id="1.10.287.130">
    <property type="match status" value="1"/>
</dbReference>
<dbReference type="SMART" id="SM00387">
    <property type="entry name" value="HATPase_c"/>
    <property type="match status" value="1"/>
</dbReference>
<sequence length="386" mass="41571">MESGREETLKTLHAAAMEIQACDTVETACERTVAAAEDVLDLEMCSVILHEDGWLEPVASSSSAPADGVRRVRATQGLAGRTFQSGESATIDEITADDESDPAKEFYRSGLSVPVGDVGVFQAVSAETHAFDERDVEFAELLVAHTARTVDRIQYERALEDRQATLERQNERLERFVDVVSHDLRNPLSVAMGELELARADCDSEHLDAVAHEHDRMTSLIEDLLSLARDGRPVRDREPVAIGALADSCWTHVDAPAATLVVDATLTVDADRSRLSQLFENLFRNSVEHSSTSSQTQSGNAVDHGSADATVTVGDLPDGGGFFVADDGPGIAAADRDSVFERGYSTQTSGTGFGLAIVREIVEAHDWDIAVTESDAGGARFEVRVA</sequence>
<evidence type="ECO:0000256" key="3">
    <source>
        <dbReference type="ARBA" id="ARBA00022553"/>
    </source>
</evidence>
<dbReference type="Pfam" id="PF13185">
    <property type="entry name" value="GAF_2"/>
    <property type="match status" value="1"/>
</dbReference>
<keyword evidence="10" id="KW-1185">Reference proteome</keyword>
<dbReference type="Pfam" id="PF02518">
    <property type="entry name" value="HATPase_c"/>
    <property type="match status" value="1"/>
</dbReference>
<feature type="region of interest" description="Disordered" evidence="7">
    <location>
        <begin position="289"/>
        <end position="310"/>
    </location>
</feature>
<name>A0ABD5VBF8_9EURY</name>
<comment type="catalytic activity">
    <reaction evidence="1">
        <text>ATP + protein L-histidine = ADP + protein N-phospho-L-histidine.</text>
        <dbReference type="EC" id="2.7.13.3"/>
    </reaction>
</comment>
<dbReference type="PANTHER" id="PTHR43711:SF1">
    <property type="entry name" value="HISTIDINE KINASE 1"/>
    <property type="match status" value="1"/>
</dbReference>
<dbReference type="InterPro" id="IPR036890">
    <property type="entry name" value="HATPase_C_sf"/>
</dbReference>
<feature type="domain" description="Histidine kinase" evidence="8">
    <location>
        <begin position="179"/>
        <end position="386"/>
    </location>
</feature>
<keyword evidence="5 9" id="KW-0418">Kinase</keyword>
<evidence type="ECO:0000313" key="9">
    <source>
        <dbReference type="EMBL" id="MFC6952919.1"/>
    </source>
</evidence>
<dbReference type="SUPFAM" id="SSF55781">
    <property type="entry name" value="GAF domain-like"/>
    <property type="match status" value="1"/>
</dbReference>
<keyword evidence="4" id="KW-0808">Transferase</keyword>
<dbReference type="EC" id="2.7.13.3" evidence="2"/>